<dbReference type="Proteomes" id="UP000001261">
    <property type="component" value="Unassembled WGS sequence"/>
</dbReference>
<protein>
    <submittedName>
        <fullName evidence="1">Uncharacterized protein</fullName>
    </submittedName>
</protein>
<name>A0A0D8JRK8_COCIM</name>
<organism evidence="1 2">
    <name type="scientific">Coccidioides immitis (strain RS)</name>
    <name type="common">Valley fever fungus</name>
    <dbReference type="NCBI Taxonomy" id="246410"/>
    <lineage>
        <taxon>Eukaryota</taxon>
        <taxon>Fungi</taxon>
        <taxon>Dikarya</taxon>
        <taxon>Ascomycota</taxon>
        <taxon>Pezizomycotina</taxon>
        <taxon>Eurotiomycetes</taxon>
        <taxon>Eurotiomycetidae</taxon>
        <taxon>Onygenales</taxon>
        <taxon>Onygenaceae</taxon>
        <taxon>Coccidioides</taxon>
    </lineage>
</organism>
<accession>A0A0D8JRK8</accession>
<dbReference type="RefSeq" id="XP_004445636.1">
    <property type="nucleotide sequence ID" value="XM_004445579.1"/>
</dbReference>
<dbReference type="EMBL" id="GG704911">
    <property type="protein sequence ID" value="KJF59990.1"/>
    <property type="molecule type" value="Genomic_DNA"/>
</dbReference>
<reference evidence="2" key="2">
    <citation type="journal article" date="2010" name="Genome Res.">
        <title>Population genomic sequencing of Coccidioides fungi reveals recent hybridization and transposon control.</title>
        <authorList>
            <person name="Neafsey D.E."/>
            <person name="Barker B.M."/>
            <person name="Sharpton T.J."/>
            <person name="Stajich J.E."/>
            <person name="Park D.J."/>
            <person name="Whiston E."/>
            <person name="Hung C.-Y."/>
            <person name="McMahan C."/>
            <person name="White J."/>
            <person name="Sykes S."/>
            <person name="Heiman D."/>
            <person name="Young S."/>
            <person name="Zeng Q."/>
            <person name="Abouelleil A."/>
            <person name="Aftuck L."/>
            <person name="Bessette D."/>
            <person name="Brown A."/>
            <person name="FitzGerald M."/>
            <person name="Lui A."/>
            <person name="Macdonald J.P."/>
            <person name="Priest M."/>
            <person name="Orbach M.J."/>
            <person name="Galgiani J.N."/>
            <person name="Kirkland T.N."/>
            <person name="Cole G.T."/>
            <person name="Birren B.W."/>
            <person name="Henn M.R."/>
            <person name="Taylor J.W."/>
            <person name="Rounsley S.D."/>
        </authorList>
    </citation>
    <scope>GENOME REANNOTATION</scope>
    <source>
        <strain evidence="2">RS</strain>
    </source>
</reference>
<evidence type="ECO:0000313" key="1">
    <source>
        <dbReference type="EMBL" id="KJF59990.1"/>
    </source>
</evidence>
<sequence length="89" mass="10061">MARNACLNYFECVRGNQRSGRITPSIGALSPKLLLAMKPRRSLGVWVWVHIPEQRGAHPNPNLPVISSRLVRLDLSAYRGEYPGETYRT</sequence>
<dbReference type="GeneID" id="24164286"/>
<dbReference type="VEuPathDB" id="FungiDB:CIMG_12659"/>
<gene>
    <name evidence="1" type="ORF">CIMG_12659</name>
</gene>
<reference evidence="2" key="1">
    <citation type="journal article" date="2009" name="Genome Res.">
        <title>Comparative genomic analyses of the human fungal pathogens Coccidioides and their relatives.</title>
        <authorList>
            <person name="Sharpton T.J."/>
            <person name="Stajich J.E."/>
            <person name="Rounsley S.D."/>
            <person name="Gardner M.J."/>
            <person name="Wortman J.R."/>
            <person name="Jordar V.S."/>
            <person name="Maiti R."/>
            <person name="Kodira C.D."/>
            <person name="Neafsey D.E."/>
            <person name="Zeng Q."/>
            <person name="Hung C.-Y."/>
            <person name="McMahan C."/>
            <person name="Muszewska A."/>
            <person name="Grynberg M."/>
            <person name="Mandel M.A."/>
            <person name="Kellner E.M."/>
            <person name="Barker B.M."/>
            <person name="Galgiani J.N."/>
            <person name="Orbach M.J."/>
            <person name="Kirkland T.N."/>
            <person name="Cole G.T."/>
            <person name="Henn M.R."/>
            <person name="Birren B.W."/>
            <person name="Taylor J.W."/>
        </authorList>
    </citation>
    <scope>NUCLEOTIDE SEQUENCE [LARGE SCALE GENOMIC DNA]</scope>
    <source>
        <strain evidence="2">RS</strain>
    </source>
</reference>
<evidence type="ECO:0000313" key="2">
    <source>
        <dbReference type="Proteomes" id="UP000001261"/>
    </source>
</evidence>
<dbReference type="KEGG" id="cim:CIMG_12659"/>
<keyword evidence="2" id="KW-1185">Reference proteome</keyword>
<dbReference type="InParanoid" id="A0A0D8JRK8"/>
<dbReference type="AlphaFoldDB" id="A0A0D8JRK8"/>
<proteinExistence type="predicted"/>
<dbReference type="OMA" id="WVHIPEQ"/>